<dbReference type="AlphaFoldDB" id="A0A4C1VS49"/>
<accession>A0A4C1VS49</accession>
<dbReference type="EMBL" id="BGZK01000391">
    <property type="protein sequence ID" value="GBP41019.1"/>
    <property type="molecule type" value="Genomic_DNA"/>
</dbReference>
<evidence type="ECO:0000313" key="2">
    <source>
        <dbReference type="EMBL" id="GBP41019.1"/>
    </source>
</evidence>
<gene>
    <name evidence="2" type="ORF">EVAR_82979_1</name>
</gene>
<comment type="caution">
    <text evidence="2">The sequence shown here is derived from an EMBL/GenBank/DDBJ whole genome shotgun (WGS) entry which is preliminary data.</text>
</comment>
<sequence length="327" mass="36998">MEDDGHNVDLRALYLASERVRISIRIEMERRKRERKRVSQRGERDSNPEYRAPRGQFGVDALPLMRVYPIKLLKSLVAEIQLDSERKLKSIRGRLLERIQGNLQVLNNLNPLTKPWGRSTTEAGVELIQQISDAWEDSRDVIGVFCDLSKVFDCAYHDTLIRKLHHNGVTDRSLALLESHLRGSIQKIDVNGERSSGSVNMGVPQGDYLVKIEPDTSQLSNWEMSVDIDSTIISSKGCKYHLMKGGFSLPSQGGFSQDLIRLQYIYRGGRGRAGQLQGRAALIAARHLSRINRTRPGPGLQSTPARRWHRAFADLLPLLRVTIKVES</sequence>
<reference evidence="2 3" key="1">
    <citation type="journal article" date="2019" name="Commun. Biol.">
        <title>The bagworm genome reveals a unique fibroin gene that provides high tensile strength.</title>
        <authorList>
            <person name="Kono N."/>
            <person name="Nakamura H."/>
            <person name="Ohtoshi R."/>
            <person name="Tomita M."/>
            <person name="Numata K."/>
            <person name="Arakawa K."/>
        </authorList>
    </citation>
    <scope>NUCLEOTIDE SEQUENCE [LARGE SCALE GENOMIC DNA]</scope>
</reference>
<proteinExistence type="predicted"/>
<dbReference type="Proteomes" id="UP000299102">
    <property type="component" value="Unassembled WGS sequence"/>
</dbReference>
<dbReference type="OrthoDB" id="414730at2759"/>
<evidence type="ECO:0000256" key="1">
    <source>
        <dbReference type="SAM" id="MobiDB-lite"/>
    </source>
</evidence>
<keyword evidence="3" id="KW-1185">Reference proteome</keyword>
<organism evidence="2 3">
    <name type="scientific">Eumeta variegata</name>
    <name type="common">Bagworm moth</name>
    <name type="synonym">Eumeta japonica</name>
    <dbReference type="NCBI Taxonomy" id="151549"/>
    <lineage>
        <taxon>Eukaryota</taxon>
        <taxon>Metazoa</taxon>
        <taxon>Ecdysozoa</taxon>
        <taxon>Arthropoda</taxon>
        <taxon>Hexapoda</taxon>
        <taxon>Insecta</taxon>
        <taxon>Pterygota</taxon>
        <taxon>Neoptera</taxon>
        <taxon>Endopterygota</taxon>
        <taxon>Lepidoptera</taxon>
        <taxon>Glossata</taxon>
        <taxon>Ditrysia</taxon>
        <taxon>Tineoidea</taxon>
        <taxon>Psychidae</taxon>
        <taxon>Oiketicinae</taxon>
        <taxon>Eumeta</taxon>
    </lineage>
</organism>
<evidence type="ECO:0008006" key="4">
    <source>
        <dbReference type="Google" id="ProtNLM"/>
    </source>
</evidence>
<name>A0A4C1VS49_EUMVA</name>
<feature type="region of interest" description="Disordered" evidence="1">
    <location>
        <begin position="33"/>
        <end position="52"/>
    </location>
</feature>
<evidence type="ECO:0000313" key="3">
    <source>
        <dbReference type="Proteomes" id="UP000299102"/>
    </source>
</evidence>
<feature type="compositionally biased region" description="Basic and acidic residues" evidence="1">
    <location>
        <begin position="40"/>
        <end position="52"/>
    </location>
</feature>
<protein>
    <recommendedName>
        <fullName evidence="4">Reverse transcriptase domain-containing protein</fullName>
    </recommendedName>
</protein>